<keyword evidence="2" id="KW-1185">Reference proteome</keyword>
<evidence type="ECO:0000313" key="2">
    <source>
        <dbReference type="Proteomes" id="UP001449657"/>
    </source>
</evidence>
<sequence length="123" mass="13385">MQQQMILVAGPYRSGTNDDPALIEANVKQMTKASLAVYRRGHIPMMGEWVALPLIEEAGSREMGDAIFNEIFHPIAANLINFCDAVVRIGGASAGADYMLQVAKEKGKSVYLSLDEIPAFKSL</sequence>
<name>A0ABZ2Z261_9BACT</name>
<dbReference type="RefSeq" id="WP_341841089.1">
    <property type="nucleotide sequence ID" value="NZ_CP149792.1"/>
</dbReference>
<dbReference type="Proteomes" id="UP001449657">
    <property type="component" value="Chromosome"/>
</dbReference>
<reference evidence="1 2" key="1">
    <citation type="submission" date="2024-03" db="EMBL/GenBank/DDBJ databases">
        <title>Chitinophaga caseinilytica sp. nov., a casein hydrolysing bacterium isolated from forest soil.</title>
        <authorList>
            <person name="Lee D.S."/>
            <person name="Han D.M."/>
            <person name="Baek J.H."/>
            <person name="Choi D.G."/>
            <person name="Jeon J.H."/>
            <person name="Jeon C.O."/>
        </authorList>
    </citation>
    <scope>NUCLEOTIDE SEQUENCE [LARGE SCALE GENOMIC DNA]</scope>
    <source>
        <strain evidence="1 2">KACC 19118</strain>
    </source>
</reference>
<organism evidence="1 2">
    <name type="scientific">Chitinophaga caseinilytica</name>
    <dbReference type="NCBI Taxonomy" id="2267521"/>
    <lineage>
        <taxon>Bacteria</taxon>
        <taxon>Pseudomonadati</taxon>
        <taxon>Bacteroidota</taxon>
        <taxon>Chitinophagia</taxon>
        <taxon>Chitinophagales</taxon>
        <taxon>Chitinophagaceae</taxon>
        <taxon>Chitinophaga</taxon>
    </lineage>
</organism>
<dbReference type="Gene3D" id="3.40.50.10400">
    <property type="entry name" value="Hypothetical protein PA1492"/>
    <property type="match status" value="1"/>
</dbReference>
<accession>A0ABZ2Z261</accession>
<evidence type="ECO:0008006" key="3">
    <source>
        <dbReference type="Google" id="ProtNLM"/>
    </source>
</evidence>
<proteinExistence type="predicted"/>
<protein>
    <recommendedName>
        <fullName evidence="3">DUF4406 domain-containing protein</fullName>
    </recommendedName>
</protein>
<gene>
    <name evidence="1" type="ORF">WJU22_26100</name>
</gene>
<evidence type="ECO:0000313" key="1">
    <source>
        <dbReference type="EMBL" id="WZN46365.1"/>
    </source>
</evidence>
<dbReference type="EMBL" id="CP150096">
    <property type="protein sequence ID" value="WZN46365.1"/>
    <property type="molecule type" value="Genomic_DNA"/>
</dbReference>